<feature type="transmembrane region" description="Helical" evidence="9">
    <location>
        <begin position="110"/>
        <end position="129"/>
    </location>
</feature>
<evidence type="ECO:0000256" key="8">
    <source>
        <dbReference type="ARBA" id="ARBA00046280"/>
    </source>
</evidence>
<comment type="subcellular location">
    <subcellularLocation>
        <location evidence="8">Endomembrane system</location>
        <topology evidence="8">Single-pass type IV membrane protein</topology>
    </subcellularLocation>
    <subcellularLocation>
        <location evidence="1">Golgi apparatus membrane</location>
    </subcellularLocation>
</comment>
<organism evidence="10 11">
    <name type="scientific">Ladona fulva</name>
    <name type="common">Scarce chaser dragonfly</name>
    <name type="synonym">Libellula fulva</name>
    <dbReference type="NCBI Taxonomy" id="123851"/>
    <lineage>
        <taxon>Eukaryota</taxon>
        <taxon>Metazoa</taxon>
        <taxon>Ecdysozoa</taxon>
        <taxon>Arthropoda</taxon>
        <taxon>Hexapoda</taxon>
        <taxon>Insecta</taxon>
        <taxon>Pterygota</taxon>
        <taxon>Palaeoptera</taxon>
        <taxon>Odonata</taxon>
        <taxon>Epiprocta</taxon>
        <taxon>Anisoptera</taxon>
        <taxon>Libelluloidea</taxon>
        <taxon>Libellulidae</taxon>
        <taxon>Ladona</taxon>
    </lineage>
</organism>
<keyword evidence="4" id="KW-0653">Protein transport</keyword>
<dbReference type="Proteomes" id="UP000792457">
    <property type="component" value="Unassembled WGS sequence"/>
</dbReference>
<dbReference type="SUPFAM" id="SSF58038">
    <property type="entry name" value="SNARE fusion complex"/>
    <property type="match status" value="1"/>
</dbReference>
<protein>
    <recommendedName>
        <fullName evidence="12">BET1-like protein</fullName>
    </recommendedName>
</protein>
<dbReference type="AlphaFoldDB" id="A0A8K0KEM0"/>
<evidence type="ECO:0000313" key="10">
    <source>
        <dbReference type="EMBL" id="KAG8232799.1"/>
    </source>
</evidence>
<sequence>MRRSHAGHHNSPFPSGVATEYLEEENERMTDELKEKIGVLKSITLDMRTEFKYQDKLLRDMLMVFKKCKEVLFMLNTLIFQDDDFDKSQGFLGRTMSHVLRLSRGKHNYYILYLILFSFVVFIILWITLKFK</sequence>
<keyword evidence="11" id="KW-1185">Reference proteome</keyword>
<evidence type="ECO:0000256" key="9">
    <source>
        <dbReference type="SAM" id="Phobius"/>
    </source>
</evidence>
<evidence type="ECO:0000256" key="4">
    <source>
        <dbReference type="ARBA" id="ARBA00022927"/>
    </source>
</evidence>
<gene>
    <name evidence="10" type="ORF">J437_LFUL007953</name>
</gene>
<name>A0A8K0KEM0_LADFU</name>
<evidence type="ECO:0000256" key="3">
    <source>
        <dbReference type="ARBA" id="ARBA00022692"/>
    </source>
</evidence>
<dbReference type="CDD" id="cd15853">
    <property type="entry name" value="SNARE_Bet1"/>
    <property type="match status" value="1"/>
</dbReference>
<evidence type="ECO:0000256" key="2">
    <source>
        <dbReference type="ARBA" id="ARBA00022448"/>
    </source>
</evidence>
<dbReference type="PANTHER" id="PTHR12791">
    <property type="entry name" value="GOLGI SNARE BET1-RELATED"/>
    <property type="match status" value="1"/>
</dbReference>
<reference evidence="10" key="1">
    <citation type="submission" date="2013-04" db="EMBL/GenBank/DDBJ databases">
        <authorList>
            <person name="Qu J."/>
            <person name="Murali S.C."/>
            <person name="Bandaranaike D."/>
            <person name="Bellair M."/>
            <person name="Blankenburg K."/>
            <person name="Chao H."/>
            <person name="Dinh H."/>
            <person name="Doddapaneni H."/>
            <person name="Downs B."/>
            <person name="Dugan-Rocha S."/>
            <person name="Elkadiri S."/>
            <person name="Gnanaolivu R.D."/>
            <person name="Hernandez B."/>
            <person name="Javaid M."/>
            <person name="Jayaseelan J.C."/>
            <person name="Lee S."/>
            <person name="Li M."/>
            <person name="Ming W."/>
            <person name="Munidasa M."/>
            <person name="Muniz J."/>
            <person name="Nguyen L."/>
            <person name="Ongeri F."/>
            <person name="Osuji N."/>
            <person name="Pu L.-L."/>
            <person name="Puazo M."/>
            <person name="Qu C."/>
            <person name="Quiroz J."/>
            <person name="Raj R."/>
            <person name="Weissenberger G."/>
            <person name="Xin Y."/>
            <person name="Zou X."/>
            <person name="Han Y."/>
            <person name="Richards S."/>
            <person name="Worley K."/>
            <person name="Muzny D."/>
            <person name="Gibbs R."/>
        </authorList>
    </citation>
    <scope>NUCLEOTIDE SEQUENCE</scope>
    <source>
        <strain evidence="10">Sampled in the wild</strain>
    </source>
</reference>
<comment type="caution">
    <text evidence="10">The sequence shown here is derived from an EMBL/GenBank/DDBJ whole genome shotgun (WGS) entry which is preliminary data.</text>
</comment>
<dbReference type="InterPro" id="IPR039899">
    <property type="entry name" value="BET1_SNARE"/>
</dbReference>
<dbReference type="GO" id="GO:0015031">
    <property type="term" value="P:protein transport"/>
    <property type="evidence" value="ECO:0007669"/>
    <property type="project" value="UniProtKB-KW"/>
</dbReference>
<evidence type="ECO:0000256" key="5">
    <source>
        <dbReference type="ARBA" id="ARBA00022989"/>
    </source>
</evidence>
<proteinExistence type="predicted"/>
<dbReference type="EMBL" id="KZ308654">
    <property type="protein sequence ID" value="KAG8232799.1"/>
    <property type="molecule type" value="Genomic_DNA"/>
</dbReference>
<keyword evidence="6" id="KW-0333">Golgi apparatus</keyword>
<reference evidence="10" key="2">
    <citation type="submission" date="2017-10" db="EMBL/GenBank/DDBJ databases">
        <title>Ladona fulva Genome sequencing and assembly.</title>
        <authorList>
            <person name="Murali S."/>
            <person name="Richards S."/>
            <person name="Bandaranaike D."/>
            <person name="Bellair M."/>
            <person name="Blankenburg K."/>
            <person name="Chao H."/>
            <person name="Dinh H."/>
            <person name="Doddapaneni H."/>
            <person name="Dugan-Rocha S."/>
            <person name="Elkadiri S."/>
            <person name="Gnanaolivu R."/>
            <person name="Hernandez B."/>
            <person name="Skinner E."/>
            <person name="Javaid M."/>
            <person name="Lee S."/>
            <person name="Li M."/>
            <person name="Ming W."/>
            <person name="Munidasa M."/>
            <person name="Muniz J."/>
            <person name="Nguyen L."/>
            <person name="Hughes D."/>
            <person name="Osuji N."/>
            <person name="Pu L.-L."/>
            <person name="Puazo M."/>
            <person name="Qu C."/>
            <person name="Quiroz J."/>
            <person name="Raj R."/>
            <person name="Weissenberger G."/>
            <person name="Xin Y."/>
            <person name="Zou X."/>
            <person name="Han Y."/>
            <person name="Worley K."/>
            <person name="Muzny D."/>
            <person name="Gibbs R."/>
        </authorList>
    </citation>
    <scope>NUCLEOTIDE SEQUENCE</scope>
    <source>
        <strain evidence="10">Sampled in the wild</strain>
    </source>
</reference>
<keyword evidence="5 9" id="KW-1133">Transmembrane helix</keyword>
<keyword evidence="3 9" id="KW-0812">Transmembrane</keyword>
<evidence type="ECO:0000313" key="11">
    <source>
        <dbReference type="Proteomes" id="UP000792457"/>
    </source>
</evidence>
<evidence type="ECO:0000256" key="1">
    <source>
        <dbReference type="ARBA" id="ARBA00004394"/>
    </source>
</evidence>
<evidence type="ECO:0008006" key="12">
    <source>
        <dbReference type="Google" id="ProtNLM"/>
    </source>
</evidence>
<dbReference type="OrthoDB" id="261831at2759"/>
<accession>A0A8K0KEM0</accession>
<dbReference type="GO" id="GO:0000139">
    <property type="term" value="C:Golgi membrane"/>
    <property type="evidence" value="ECO:0007669"/>
    <property type="project" value="UniProtKB-SubCell"/>
</dbReference>
<keyword evidence="7 9" id="KW-0472">Membrane</keyword>
<evidence type="ECO:0000256" key="7">
    <source>
        <dbReference type="ARBA" id="ARBA00023136"/>
    </source>
</evidence>
<keyword evidence="2" id="KW-0813">Transport</keyword>
<evidence type="ECO:0000256" key="6">
    <source>
        <dbReference type="ARBA" id="ARBA00023034"/>
    </source>
</evidence>